<organism evidence="2 3">
    <name type="scientific">Hyaloperonospora brassicae</name>
    <name type="common">Brassica downy mildew</name>
    <name type="synonym">Peronospora brassicae</name>
    <dbReference type="NCBI Taxonomy" id="162125"/>
    <lineage>
        <taxon>Eukaryota</taxon>
        <taxon>Sar</taxon>
        <taxon>Stramenopiles</taxon>
        <taxon>Oomycota</taxon>
        <taxon>Peronosporomycetes</taxon>
        <taxon>Peronosporales</taxon>
        <taxon>Peronosporaceae</taxon>
        <taxon>Hyaloperonospora</taxon>
    </lineage>
</organism>
<keyword evidence="3" id="KW-1185">Reference proteome</keyword>
<accession>A0AAV0U0Q9</accession>
<sequence>MVARNALRAVVFAALAMGVSILDARVVSRKLVEMRSTSTTSASLPTSRESTKPKSFALADLDTLGTNDDDGDDDNDNDGDDGEDHTRNSGAAPKKGAKEAVALSRRDDKAKTNASAGTNSGTATRDVFSRRKGESTSSGASSRDETEVGTTSKTGNRSAASEEKETEKKRDSRSRDPFSREVDLSPEDGDATRKDAPHKRSKKNNDDGDDDGDDDDDDDDKDASYRLPKSQREAQAEARHKAQAERRAKREAQKKVWRKIKEQERAEREAAKARARSDTSAIQAAAGGKRNSTATKEQQK</sequence>
<comment type="caution">
    <text evidence="2">The sequence shown here is derived from an EMBL/GenBank/DDBJ whole genome shotgun (WGS) entry which is preliminary data.</text>
</comment>
<feature type="compositionally biased region" description="Polar residues" evidence="1">
    <location>
        <begin position="112"/>
        <end position="123"/>
    </location>
</feature>
<dbReference type="AlphaFoldDB" id="A0AAV0U0Q9"/>
<feature type="compositionally biased region" description="Polar residues" evidence="1">
    <location>
        <begin position="148"/>
        <end position="159"/>
    </location>
</feature>
<evidence type="ECO:0000256" key="1">
    <source>
        <dbReference type="SAM" id="MobiDB-lite"/>
    </source>
</evidence>
<evidence type="ECO:0000313" key="3">
    <source>
        <dbReference type="Proteomes" id="UP001162031"/>
    </source>
</evidence>
<dbReference type="EMBL" id="CANTFL010000981">
    <property type="protein sequence ID" value="CAI5729239.1"/>
    <property type="molecule type" value="Genomic_DNA"/>
</dbReference>
<feature type="compositionally biased region" description="Polar residues" evidence="1">
    <location>
        <begin position="290"/>
        <end position="300"/>
    </location>
</feature>
<reference evidence="2" key="1">
    <citation type="submission" date="2022-12" db="EMBL/GenBank/DDBJ databases">
        <authorList>
            <person name="Webb A."/>
        </authorList>
    </citation>
    <scope>NUCLEOTIDE SEQUENCE</scope>
    <source>
        <strain evidence="2">Hp1</strain>
    </source>
</reference>
<feature type="compositionally biased region" description="Acidic residues" evidence="1">
    <location>
        <begin position="67"/>
        <end position="83"/>
    </location>
</feature>
<gene>
    <name evidence="2" type="ORF">HBR001_LOCUS4514</name>
</gene>
<feature type="region of interest" description="Disordered" evidence="1">
    <location>
        <begin position="34"/>
        <end position="300"/>
    </location>
</feature>
<proteinExistence type="predicted"/>
<evidence type="ECO:0008006" key="4">
    <source>
        <dbReference type="Google" id="ProtNLM"/>
    </source>
</evidence>
<evidence type="ECO:0000313" key="2">
    <source>
        <dbReference type="EMBL" id="CAI5729239.1"/>
    </source>
</evidence>
<feature type="compositionally biased region" description="Basic and acidic residues" evidence="1">
    <location>
        <begin position="230"/>
        <end position="277"/>
    </location>
</feature>
<feature type="compositionally biased region" description="Low complexity" evidence="1">
    <location>
        <begin position="36"/>
        <end position="47"/>
    </location>
</feature>
<name>A0AAV0U0Q9_HYABA</name>
<dbReference type="Proteomes" id="UP001162031">
    <property type="component" value="Unassembled WGS sequence"/>
</dbReference>
<feature type="compositionally biased region" description="Acidic residues" evidence="1">
    <location>
        <begin position="207"/>
        <end position="221"/>
    </location>
</feature>
<protein>
    <recommendedName>
        <fullName evidence="4">RxLR effector candidate protein</fullName>
    </recommendedName>
</protein>
<feature type="compositionally biased region" description="Basic and acidic residues" evidence="1">
    <location>
        <begin position="160"/>
        <end position="183"/>
    </location>
</feature>